<feature type="binding site" evidence="13">
    <location>
        <begin position="47"/>
        <end position="54"/>
    </location>
    <ligand>
        <name>ATP</name>
        <dbReference type="ChEBI" id="CHEBI:30616"/>
    </ligand>
</feature>
<dbReference type="NCBIfam" id="TIGR00682">
    <property type="entry name" value="lpxK"/>
    <property type="match status" value="1"/>
</dbReference>
<protein>
    <recommendedName>
        <fullName evidence="4 13">Tetraacyldisaccharide 4'-kinase</fullName>
        <ecNumber evidence="3 13">2.7.1.130</ecNumber>
    </recommendedName>
    <alternativeName>
        <fullName evidence="12 13">Lipid A 4'-kinase</fullName>
    </alternativeName>
</protein>
<dbReference type="GO" id="GO:0005886">
    <property type="term" value="C:plasma membrane"/>
    <property type="evidence" value="ECO:0007669"/>
    <property type="project" value="TreeGrafter"/>
</dbReference>
<evidence type="ECO:0000256" key="9">
    <source>
        <dbReference type="ARBA" id="ARBA00022777"/>
    </source>
</evidence>
<dbReference type="GO" id="GO:0009029">
    <property type="term" value="F:lipid-A 4'-kinase activity"/>
    <property type="evidence" value="ECO:0007669"/>
    <property type="project" value="UniProtKB-UniRule"/>
</dbReference>
<dbReference type="AlphaFoldDB" id="A0A4R5UWD1"/>
<evidence type="ECO:0000256" key="1">
    <source>
        <dbReference type="ARBA" id="ARBA00002274"/>
    </source>
</evidence>
<comment type="similarity">
    <text evidence="13">Belongs to the LpxK family.</text>
</comment>
<evidence type="ECO:0000256" key="5">
    <source>
        <dbReference type="ARBA" id="ARBA00022516"/>
    </source>
</evidence>
<keyword evidence="11 13" id="KW-0443">Lipid metabolism</keyword>
<sequence>MRGLLFLLFPFSVLYDGITRLRNAFYDWGLFKSTDSKIPAVVVGNLRVGGTGKTPMVEFLIRSFRSDHAVATLSRGYGRVTKGFRKVNSDSKVAEVGDEPYQIHQKYGQGIQVFISENRVLGVEEILKEFKVPNLLILDDAFQHRAIRAQAYILLTTWNDPFFKDFLLPVGRLRESRHGAKRADAIVVTKCPSSRTFQQKDEMKRQIHSYSGDTTPVFFSSIDYGKPLALIHQEAFSPRVILFSGLADSSALRAFCEQNYQVLDVVDFPDHHAYSEKDYELLKQKASVHGSKNLVFLTTEKDGVKVKSQLKKGFLGEIPIFVLPIEAQFEQEEATALLQLIQQKVFGKDHKGE</sequence>
<evidence type="ECO:0000313" key="14">
    <source>
        <dbReference type="EMBL" id="TDK43594.1"/>
    </source>
</evidence>
<dbReference type="RefSeq" id="WP_133391270.1">
    <property type="nucleotide sequence ID" value="NZ_SMUW01000035.1"/>
</dbReference>
<dbReference type="PANTHER" id="PTHR42724:SF1">
    <property type="entry name" value="TETRAACYLDISACCHARIDE 4'-KINASE, MITOCHONDRIAL-RELATED"/>
    <property type="match status" value="1"/>
</dbReference>
<evidence type="ECO:0000256" key="13">
    <source>
        <dbReference type="HAMAP-Rule" id="MF_00409"/>
    </source>
</evidence>
<proteinExistence type="inferred from homology"/>
<keyword evidence="15" id="KW-1185">Reference proteome</keyword>
<accession>A0A4R5UWD1</accession>
<dbReference type="GO" id="GO:0009245">
    <property type="term" value="P:lipid A biosynthetic process"/>
    <property type="evidence" value="ECO:0007669"/>
    <property type="project" value="UniProtKB-UniRule"/>
</dbReference>
<keyword evidence="9 13" id="KW-0418">Kinase</keyword>
<dbReference type="EC" id="2.7.1.130" evidence="3 13"/>
<comment type="pathway">
    <text evidence="2 13">Glycolipid biosynthesis; lipid IV(A) biosynthesis; lipid IV(A) from (3R)-3-hydroxytetradecanoyl-[acyl-carrier-protein] and UDP-N-acetyl-alpha-D-glucosamine: step 6/6.</text>
</comment>
<evidence type="ECO:0000256" key="2">
    <source>
        <dbReference type="ARBA" id="ARBA00004870"/>
    </source>
</evidence>
<dbReference type="Pfam" id="PF02606">
    <property type="entry name" value="LpxK"/>
    <property type="match status" value="1"/>
</dbReference>
<dbReference type="PANTHER" id="PTHR42724">
    <property type="entry name" value="TETRAACYLDISACCHARIDE 4'-KINASE"/>
    <property type="match status" value="1"/>
</dbReference>
<dbReference type="SUPFAM" id="SSF52540">
    <property type="entry name" value="P-loop containing nucleoside triphosphate hydrolases"/>
    <property type="match status" value="1"/>
</dbReference>
<evidence type="ECO:0000256" key="11">
    <source>
        <dbReference type="ARBA" id="ARBA00023098"/>
    </source>
</evidence>
<comment type="catalytic activity">
    <reaction evidence="13">
        <text>a lipid A disaccharide + ATP = a lipid IVA + ADP + H(+)</text>
        <dbReference type="Rhea" id="RHEA:67840"/>
        <dbReference type="ChEBI" id="CHEBI:15378"/>
        <dbReference type="ChEBI" id="CHEBI:30616"/>
        <dbReference type="ChEBI" id="CHEBI:176343"/>
        <dbReference type="ChEBI" id="CHEBI:176425"/>
        <dbReference type="ChEBI" id="CHEBI:456216"/>
        <dbReference type="EC" id="2.7.1.130"/>
    </reaction>
</comment>
<dbReference type="EMBL" id="SMUW01000035">
    <property type="protein sequence ID" value="TDK43594.1"/>
    <property type="molecule type" value="Genomic_DNA"/>
</dbReference>
<dbReference type="GO" id="GO:0005524">
    <property type="term" value="F:ATP binding"/>
    <property type="evidence" value="ECO:0007669"/>
    <property type="project" value="UniProtKB-UniRule"/>
</dbReference>
<dbReference type="GO" id="GO:0009244">
    <property type="term" value="P:lipopolysaccharide core region biosynthetic process"/>
    <property type="evidence" value="ECO:0007669"/>
    <property type="project" value="TreeGrafter"/>
</dbReference>
<keyword evidence="8 13" id="KW-0547">Nucleotide-binding</keyword>
<evidence type="ECO:0000313" key="15">
    <source>
        <dbReference type="Proteomes" id="UP000295438"/>
    </source>
</evidence>
<dbReference type="InterPro" id="IPR027417">
    <property type="entry name" value="P-loop_NTPase"/>
</dbReference>
<dbReference type="Proteomes" id="UP000295438">
    <property type="component" value="Unassembled WGS sequence"/>
</dbReference>
<comment type="function">
    <text evidence="1 13">Transfers the gamma-phosphate of ATP to the 4'-position of a tetraacyldisaccharide 1-phosphate intermediate (termed DS-1-P) to form tetraacyldisaccharide 1,4'-bis-phosphate (lipid IVA).</text>
</comment>
<evidence type="ECO:0000256" key="7">
    <source>
        <dbReference type="ARBA" id="ARBA00022679"/>
    </source>
</evidence>
<evidence type="ECO:0000256" key="3">
    <source>
        <dbReference type="ARBA" id="ARBA00012071"/>
    </source>
</evidence>
<evidence type="ECO:0000256" key="4">
    <source>
        <dbReference type="ARBA" id="ARBA00016436"/>
    </source>
</evidence>
<keyword evidence="10 13" id="KW-0067">ATP-binding</keyword>
<name>A0A4R5UWD1_9BACT</name>
<gene>
    <name evidence="13 14" type="primary">lpxK</name>
    <name evidence="14" type="ORF">E1898_13415</name>
</gene>
<organism evidence="14 15">
    <name type="scientific">Algoriphagus formosus</name>
    <dbReference type="NCBI Taxonomy" id="2007308"/>
    <lineage>
        <taxon>Bacteria</taxon>
        <taxon>Pseudomonadati</taxon>
        <taxon>Bacteroidota</taxon>
        <taxon>Cytophagia</taxon>
        <taxon>Cytophagales</taxon>
        <taxon>Cyclobacteriaceae</taxon>
        <taxon>Algoriphagus</taxon>
    </lineage>
</organism>
<keyword evidence="5 13" id="KW-0444">Lipid biosynthesis</keyword>
<reference evidence="14 15" key="1">
    <citation type="submission" date="2019-03" db="EMBL/GenBank/DDBJ databases">
        <title>Algoriphagus aquimaris sp. nov., isolated form marine sediment in Pohang, Korea.</title>
        <authorList>
            <person name="Kim J."/>
            <person name="Yoon S.-H."/>
            <person name="Lee S.-S."/>
        </authorList>
    </citation>
    <scope>NUCLEOTIDE SEQUENCE [LARGE SCALE GENOMIC DNA]</scope>
    <source>
        <strain evidence="14 15">F21</strain>
    </source>
</reference>
<comment type="caution">
    <text evidence="14">The sequence shown here is derived from an EMBL/GenBank/DDBJ whole genome shotgun (WGS) entry which is preliminary data.</text>
</comment>
<dbReference type="HAMAP" id="MF_00409">
    <property type="entry name" value="LpxK"/>
    <property type="match status" value="1"/>
</dbReference>
<evidence type="ECO:0000256" key="12">
    <source>
        <dbReference type="ARBA" id="ARBA00029757"/>
    </source>
</evidence>
<keyword evidence="6 13" id="KW-0441">Lipid A biosynthesis</keyword>
<keyword evidence="7 13" id="KW-0808">Transferase</keyword>
<dbReference type="UniPathway" id="UPA00359">
    <property type="reaction ID" value="UER00482"/>
</dbReference>
<evidence type="ECO:0000256" key="6">
    <source>
        <dbReference type="ARBA" id="ARBA00022556"/>
    </source>
</evidence>
<dbReference type="InterPro" id="IPR003758">
    <property type="entry name" value="LpxK"/>
</dbReference>
<evidence type="ECO:0000256" key="8">
    <source>
        <dbReference type="ARBA" id="ARBA00022741"/>
    </source>
</evidence>
<evidence type="ECO:0000256" key="10">
    <source>
        <dbReference type="ARBA" id="ARBA00022840"/>
    </source>
</evidence>